<dbReference type="Pfam" id="PF03540">
    <property type="entry name" value="TAF10"/>
    <property type="match status" value="1"/>
</dbReference>
<feature type="compositionally biased region" description="Acidic residues" evidence="7">
    <location>
        <begin position="48"/>
        <end position="57"/>
    </location>
</feature>
<dbReference type="InterPro" id="IPR003923">
    <property type="entry name" value="TAF10"/>
</dbReference>
<protein>
    <recommendedName>
        <fullName evidence="6">Transcription initiation factor TFIID subunit 10</fullName>
    </recommendedName>
</protein>
<sequence length="215" mass="24192">MSDLESKASEKLEGEIDINEDVDEEMDEFNDNEEGPVVFQNDASLENGEGEEGEEEAGDKKRIDNGLGKLFAVPEFTRKDKTLEEILDLMTDNPPIIPDAVTDYYLRKNGFECTDVRVKRLLALATQKFINDIANDAYEYSRIRSAVAVNNANNAQARARQLMLAQQQPGQQQITQQQQQQNEKTTASKVVLTVNDLSSAVQEYGLNIGRPDFYH</sequence>
<dbReference type="PRINTS" id="PR01443">
    <property type="entry name" value="TFIID30KDSUB"/>
</dbReference>
<dbReference type="PANTHER" id="PTHR21242">
    <property type="entry name" value="TRANSCRIPTION INITIATION FACTOR TFIID SUBUNIT 10"/>
    <property type="match status" value="1"/>
</dbReference>
<dbReference type="PANTHER" id="PTHR21242:SF0">
    <property type="entry name" value="TRANSCRIPTION INITIATION FACTOR TFIID SUBUNIT 10"/>
    <property type="match status" value="1"/>
</dbReference>
<gene>
    <name evidence="8" type="ORF">DAKH74_022360</name>
</gene>
<accession>A0AAV5RVZ9</accession>
<dbReference type="GO" id="GO:0005669">
    <property type="term" value="C:transcription factor TFIID complex"/>
    <property type="evidence" value="ECO:0007669"/>
    <property type="project" value="TreeGrafter"/>
</dbReference>
<dbReference type="Proteomes" id="UP001377567">
    <property type="component" value="Unassembled WGS sequence"/>
</dbReference>
<evidence type="ECO:0000256" key="1">
    <source>
        <dbReference type="ARBA" id="ARBA00004123"/>
    </source>
</evidence>
<evidence type="ECO:0000256" key="7">
    <source>
        <dbReference type="SAM" id="MobiDB-lite"/>
    </source>
</evidence>
<evidence type="ECO:0000256" key="3">
    <source>
        <dbReference type="ARBA" id="ARBA00023163"/>
    </source>
</evidence>
<keyword evidence="4 6" id="KW-0539">Nucleus</keyword>
<feature type="compositionally biased region" description="Acidic residues" evidence="7">
    <location>
        <begin position="15"/>
        <end position="34"/>
    </location>
</feature>
<evidence type="ECO:0000256" key="6">
    <source>
        <dbReference type="PIRNR" id="PIRNR017246"/>
    </source>
</evidence>
<dbReference type="PIRSF" id="PIRSF017246">
    <property type="entry name" value="TFIID_TAF10"/>
    <property type="match status" value="1"/>
</dbReference>
<feature type="compositionally biased region" description="Basic and acidic residues" evidence="7">
    <location>
        <begin position="1"/>
        <end position="14"/>
    </location>
</feature>
<dbReference type="GO" id="GO:0006367">
    <property type="term" value="P:transcription initiation at RNA polymerase II promoter"/>
    <property type="evidence" value="ECO:0007669"/>
    <property type="project" value="TreeGrafter"/>
</dbReference>
<comment type="function">
    <text evidence="6">Functions as a component of both the DNA-binding general transcription initiation factor complex TFIID and the transcription coactivator SAGA complex. Binding of TFIID to a promoter (with or without TATA element) is the initial step in pre-initiation complex (PIC) formation. TFIID plays a key role in the regulation of gene expression by RNA polymerase II through different activities such as transcription activator interaction, core promoter recognition and selectivity, TFIIA and TFIIB interaction, chromatin modification (histone acetylation by TAF1), facilitation of DNA opening and initiation of transcription. SAGA acts as a general cofactor required for essentially all RNA polymerase II transcription. At the promoters, SAGA is required for transcription pre-initiation complex (PIC) recruitment. It influences RNA polymerase II transcriptional activity through different activities such as TBP interaction (via core/TAF module) and promoter selectivity, interaction with transcription activators (via Tra1/SPT module), and chromatin modification through histone acetylation (via HAT module) and deubiquitination (via DUB module). SAGA preferentially acetylates histones H3 (to form H3K9ac, H3K14ac, H3K18ac and H3K23ac) and H2B and deubiquitinates histone H2B. SAGA interacts with DNA via upstream activating sequences (UASs).</text>
</comment>
<evidence type="ECO:0000256" key="4">
    <source>
        <dbReference type="ARBA" id="ARBA00023242"/>
    </source>
</evidence>
<evidence type="ECO:0000313" key="8">
    <source>
        <dbReference type="EMBL" id="GMM55620.1"/>
    </source>
</evidence>
<reference evidence="8 9" key="1">
    <citation type="journal article" date="2023" name="Elife">
        <title>Identification of key yeast species and microbe-microbe interactions impacting larval growth of Drosophila in the wild.</title>
        <authorList>
            <person name="Mure A."/>
            <person name="Sugiura Y."/>
            <person name="Maeda R."/>
            <person name="Honda K."/>
            <person name="Sakurai N."/>
            <person name="Takahashi Y."/>
            <person name="Watada M."/>
            <person name="Katoh T."/>
            <person name="Gotoh A."/>
            <person name="Gotoh Y."/>
            <person name="Taniguchi I."/>
            <person name="Nakamura K."/>
            <person name="Hayashi T."/>
            <person name="Katayama T."/>
            <person name="Uemura T."/>
            <person name="Hattori Y."/>
        </authorList>
    </citation>
    <scope>NUCLEOTIDE SEQUENCE [LARGE SCALE GENOMIC DNA]</scope>
    <source>
        <strain evidence="8 9">KH-74</strain>
    </source>
</reference>
<organism evidence="8 9">
    <name type="scientific">Maudiozyma humilis</name>
    <name type="common">Sour dough yeast</name>
    <name type="synonym">Kazachstania humilis</name>
    <dbReference type="NCBI Taxonomy" id="51915"/>
    <lineage>
        <taxon>Eukaryota</taxon>
        <taxon>Fungi</taxon>
        <taxon>Dikarya</taxon>
        <taxon>Ascomycota</taxon>
        <taxon>Saccharomycotina</taxon>
        <taxon>Saccharomycetes</taxon>
        <taxon>Saccharomycetales</taxon>
        <taxon>Saccharomycetaceae</taxon>
        <taxon>Maudiozyma</taxon>
    </lineage>
</organism>
<dbReference type="EMBL" id="BTGD01000005">
    <property type="protein sequence ID" value="GMM55620.1"/>
    <property type="molecule type" value="Genomic_DNA"/>
</dbReference>
<evidence type="ECO:0000256" key="5">
    <source>
        <dbReference type="ARBA" id="ARBA00025730"/>
    </source>
</evidence>
<dbReference type="GO" id="GO:0016251">
    <property type="term" value="F:RNA polymerase II general transcription initiation factor activity"/>
    <property type="evidence" value="ECO:0007669"/>
    <property type="project" value="TreeGrafter"/>
</dbReference>
<dbReference type="GO" id="GO:0000124">
    <property type="term" value="C:SAGA complex"/>
    <property type="evidence" value="ECO:0007669"/>
    <property type="project" value="TreeGrafter"/>
</dbReference>
<dbReference type="AlphaFoldDB" id="A0AAV5RVZ9"/>
<evidence type="ECO:0000256" key="2">
    <source>
        <dbReference type="ARBA" id="ARBA00023015"/>
    </source>
</evidence>
<comment type="caution">
    <text evidence="8">The sequence shown here is derived from an EMBL/GenBank/DDBJ whole genome shotgun (WGS) entry which is preliminary data.</text>
</comment>
<keyword evidence="3 6" id="KW-0804">Transcription</keyword>
<comment type="similarity">
    <text evidence="5 6">Belongs to the TAF10 family.</text>
</comment>
<keyword evidence="9" id="KW-1185">Reference proteome</keyword>
<dbReference type="CDD" id="cd07982">
    <property type="entry name" value="HFD_TAF10"/>
    <property type="match status" value="1"/>
</dbReference>
<keyword evidence="2 6" id="KW-0805">Transcription regulation</keyword>
<proteinExistence type="inferred from homology"/>
<dbReference type="GO" id="GO:1990841">
    <property type="term" value="F:promoter-specific chromatin binding"/>
    <property type="evidence" value="ECO:0007669"/>
    <property type="project" value="TreeGrafter"/>
</dbReference>
<comment type="subcellular location">
    <subcellularLocation>
        <location evidence="1 6">Nucleus</location>
    </subcellularLocation>
</comment>
<feature type="region of interest" description="Disordered" evidence="7">
    <location>
        <begin position="1"/>
        <end position="61"/>
    </location>
</feature>
<evidence type="ECO:0000313" key="9">
    <source>
        <dbReference type="Proteomes" id="UP001377567"/>
    </source>
</evidence>
<name>A0AAV5RVZ9_MAUHU</name>